<evidence type="ECO:0000313" key="4">
    <source>
        <dbReference type="Proteomes" id="UP000002009"/>
    </source>
</evidence>
<protein>
    <recommendedName>
        <fullName evidence="5">Sfi1 spindle body domain-containing protein</fullName>
    </recommendedName>
</protein>
<dbReference type="GeneID" id="8247144"/>
<evidence type="ECO:0000256" key="1">
    <source>
        <dbReference type="SAM" id="Coils"/>
    </source>
</evidence>
<feature type="coiled-coil region" evidence="1">
    <location>
        <begin position="3539"/>
        <end position="3566"/>
    </location>
</feature>
<feature type="region of interest" description="Disordered" evidence="2">
    <location>
        <begin position="4003"/>
        <end position="4032"/>
    </location>
</feature>
<keyword evidence="4" id="KW-1185">Reference proteome</keyword>
<evidence type="ECO:0000313" key="3">
    <source>
        <dbReference type="EMBL" id="ACO69844.1"/>
    </source>
</evidence>
<feature type="region of interest" description="Disordered" evidence="2">
    <location>
        <begin position="4200"/>
        <end position="4224"/>
    </location>
</feature>
<dbReference type="OMA" id="RMNQNFE"/>
<dbReference type="STRING" id="296587.C1FHM1"/>
<dbReference type="InterPro" id="IPR052270">
    <property type="entry name" value="CACF_protein"/>
</dbReference>
<feature type="compositionally biased region" description="Basic and acidic residues" evidence="2">
    <location>
        <begin position="23"/>
        <end position="37"/>
    </location>
</feature>
<keyword evidence="1" id="KW-0175">Coiled coil</keyword>
<evidence type="ECO:0008006" key="5">
    <source>
        <dbReference type="Google" id="ProtNLM"/>
    </source>
</evidence>
<feature type="region of interest" description="Disordered" evidence="2">
    <location>
        <begin position="4056"/>
        <end position="4079"/>
    </location>
</feature>
<dbReference type="PANTHER" id="PTHR22028:SF9">
    <property type="entry name" value="SFI1 SPINDLE BODY DOMAIN-CONTAINING PROTEIN"/>
    <property type="match status" value="1"/>
</dbReference>
<dbReference type="EMBL" id="CP001576">
    <property type="protein sequence ID" value="ACO69844.1"/>
    <property type="molecule type" value="Genomic_DNA"/>
</dbReference>
<feature type="region of interest" description="Disordered" evidence="2">
    <location>
        <begin position="187"/>
        <end position="223"/>
    </location>
</feature>
<evidence type="ECO:0000256" key="2">
    <source>
        <dbReference type="SAM" id="MobiDB-lite"/>
    </source>
</evidence>
<feature type="coiled-coil region" evidence="1">
    <location>
        <begin position="1173"/>
        <end position="1207"/>
    </location>
</feature>
<dbReference type="KEGG" id="mis:MICPUN_62130"/>
<dbReference type="PANTHER" id="PTHR22028">
    <property type="entry name" value="SFI1 SPINDLE BODY DOMAIN-CONTAINING PROTEIN-RELATED"/>
    <property type="match status" value="1"/>
</dbReference>
<dbReference type="GO" id="GO:0019902">
    <property type="term" value="F:phosphatase binding"/>
    <property type="evidence" value="ECO:0007669"/>
    <property type="project" value="TreeGrafter"/>
</dbReference>
<dbReference type="eggNOG" id="ENOG502QUGT">
    <property type="taxonomic scope" value="Eukaryota"/>
</dbReference>
<accession>C1FHM1</accession>
<feature type="compositionally biased region" description="Pro residues" evidence="2">
    <location>
        <begin position="4205"/>
        <end position="4214"/>
    </location>
</feature>
<sequence length="4266" mass="502569">MSSRGTPRLPPTGGSSSSLLADAARRLEESTGSRSNDDAESLGLPPPGSFIALAEVATDRAYVIVEGEDGSLNLELSDRTAQSFLAGPSHSHAEDVVVSLRRIGRNVGFFHPRSGRFLQARGKGLKKLGFYAYNFGVSEQFEVLERTMGPMQQMFPNALGSWFVESRRHPAQKYNFRFYSVRFETPAPSPTKSGLLSLPSLSRGGSRAPSAAPTPPATRPETWRRLTGAARNLADGARSLASTAPNTPSVLAASVMGTPMVDDPTAVTNNDAMDLGIKVLQRFVKQSKSVPQKAGLRKSFAGWRNYTARIKKNTLYAMKIASLMRRSIQRRYMYRMKKYAMEQAYDGLVISQFVRTRRTRLTRLTFGCWLAEYHSLLGVRRAVTRSAQRMLRRHLAGAFYDWADFVARKMENIRTAVTAEEEREARKASLERMMNNKRKRLEFHWNERRTRLAWGAWGRWLEDEKRVARLLARAVGRLSSRLAAAALERWASVADKRRRDRLVVTRVLAKLSRRALADAFYEWLDGLNARKDWERRARSVERYIRAIRQRILHVAFNRWRDKAKEYVEAETKVRRALQRYFRREVSNAFYHWESLASTRRAREEKEARDARLWESKVRRAERFLLAMTQKVFFRAFMRWRAMRMESVRLKSLLRSATSRMRKRAVVACFEKWSDVAVEMRRQRAIVSRALAKLSRRNKQAAFYAWIDFTNEEDERRRTEKGEWLSGVKKAERFLFAMQRRDQRRYFTVWLRRTKDLRYQRRMLANAVARMTRQRLVSAFNRWLEAAVELRRLRVIGMRAITRISQRVLAEVFFDWLDKVRSKSSWESKVQLARKFAMGVHSRVLFASFSRWREMARWVRESEVKVARSILRLQNSTLANYFFDWNEMLNAKKAAIEREEREHKVWEQKVRRAERFLLALCNKLLTATFTTWYYNVITLRRQRRRLNATLMKMTHRILDAAFQGWFISADRAKHQRKVANFVIHKFQDNIKTSAFFKWRDAATERKESEAKARALWERNVVKGKRFLLAMQRRSLHQAFYQWASTWQRMAAERNILRVSVSRISQLRQYSAFTGWRLTVVELKRQKVIVRRALLRVMQRAAARAFFHWSGMVRDKRIWEKKLERSERFLASLVNRTLHRSYYRWKDATRQLREMEVKVRRQLVRWTGKTLASRFMDWQDAVTRSREEAEEAERARREWERKVARSERFLMAIQNKTINAAFVQWSVNWRMAKVDRHRIRTSIARMQKRWTFKSFNAWTSAVERARRQRALVRFCLARMLERRKSSAFYEWADKVEAKRLHKMEQAGDWRSGVQKAERFILVWLRRSIGHAFIRWRNNARDLIIQRRKVQVCLARMSRRRCFSAFNTWHANARELGIQRRKVQTIVARMSQRRVLLAFNSWVSVAADLQRQRKVISYVLAKFMSRAKEAAFYDWLCVVEDRKHAEMQADESLKVNLELSRRVALTWTKRNISFAFIRWKNNARAYKMQRRRLESALVRMTSRVSFAAFSGWLHVVERNKRRRTILRRAAMRMSKRLLSKAFSDWRAKVDEKRYWDAMAGKIERCALAIANRSLKRALGRWVEQWKTARMHRRRLATALTRMTQRSMFRCFSQWVDETAYRHRVRVALSRAIMRLSRRVQASVFDRWMEHTKESAAANLELAEWERKVRKAEKFVASFGRKILRASFSRWEAMARERSAMRRKALNAIARFGKRRMVLAFDMWAEHVATLRRQRALAQRVAAKLTRRVFAEAFHDWCSFTEARREHKQREQREWFFKLRKAERFVLAWRKNSISFSFIRWRNQTIRSRAHRAKLRVAVNRMSQRRIFAAFNGWQAQAKELKRQRVIVTRAIMRMSRRRLAGAFYDWQRKVSASADFAEKVAVSERFLAGIRSQMLFRIFYGWRDTVRSLIEQEVKVRRSILRLQNNTLGHFFFDWHEKLLAKRAHTEQEERKRRVWEHKLQRAERFILAWQNRTVADAFSQWRSNWLDIRLERNRVKIVVARMTKRLLFAAWGAWLGTFVDLQRQRKVVRLVLVRIMDRLKASSFYDWHDKVQAKKEHVLKEKEEWQVNIVKTQRFVLAWQNLRMNAAFQCWASNWREMKRQRKILENCVKRMTHRLLFAAFSEWYEHANELKRDRNILRRAAMRMSRRQLASAFFDWHAYIRESKEWAQRILISERFLAAIHSGVKYRAFFRWSDAVREVKQMRVRVTRVLNRMLGRTLANAFYDWNQWVVDERRWKTSLARSERFALALRNRTMFAAFARWKEAAVELATLRRKLVKCLGRFRHRAASSAFQGWRDKAAELRFQRISLTRCAARWNNNRLRAAFDGWHESYAETVRMRGVCVRYIAAMGSRQLRRSFNSWARFVEGTVVEKDVMLKSLVKMTRNGVSKAFTSWASHTAVKLHNFESGCRMMRSNTRRRVFKAWRKRRLTTNTAVKTAAARFRLQSLRVIRDAFRSWEIGIGDFRQRRLAGTKILSNLAQRGSTWGFTHWRYLVRSARKRRVATSRFLIKMERSRKRSWFAQWRENVAETRRLRALSTRAANRMIRRLTFKAFERWVEAAGDLQRLRAVSKRAAVKLHKRQLSRAFDGWIDAVAEMQRRELVVRRAIHSIMNRIRRSAFDGWLESVAVVKRIRALSNRAANRFTHRSLSVAFDAWIDKSLDLKRLRGVSSRAVARLERMHLSRAYNSWVDTASERLRHRVIMTKMALRMSHHKQNQAFLRWCDQTATLRRHRNLLGSMLVRMERRVQAAAFDGWRDRADSMRVQRQLLRRCVDRLSKRRLVLGWERWMELIDEAREAARDAKELDLIAAVEDAERRNKMSEAEAREAVEARLRVLDDMTQEKCRRFLNAAGHRTQHRSWRRWRFAIVERERFEAVARRCLARLSARRNRVCFYAWLDAAHRNAVKVNFEQSGAARMIKRWMRRSLDMAFQGWSDTTARRRKMRKSLTHCVNRLNRRSLTVSFDTWSERVADARRWRKTVNDAKKFLVGVFFRRTFAAFRGWKEHATVRRISLERARRALGHLTVDERVRGAWHAWVDAWEASKPDPTLPRMMTVARRMHAKLVRKDLYAAFDRWDEHTREKKKLRAVALKVTRRMAARYLAGAFGTWLHWYDAAVAWREGIERRERVLLVMRNRRLAAPFRAWVANADKLKWARATLARVAGRIQRRHLARAFDAWTAAIAEGRTFRSSVSKAHRLIRLIMTRHARAAFYRWEELAATRREKEKKVRRCVQRMLRRHVSSAFFHWEALAVESREKGENEERETRKWEGQVRRAERFLRSVLFQNLFRGFTRWRAAAAESAGRRRKLSSAVARMRKRAVVACFEKWSDVAVEMRRQRAIVSRALAKLSRRNKQAAFYAWIDFTNEEDERRRTEKGEWLSGVKKAERFLFAMQRRDQRRYFTVWLRRTKDLRYQRRMLANAVARMTRQRLVSAFDRWDEYVADIRRLRVIATRVAARISQRQIAVAFFDWLDRVRSKSSWESKVQLARKFAMGVHSRVLFASFSRWREMARWVRESEVKVARSILRLQNNTLANYFFDWNEMLNAKKAAIEREERDRKVWERKVRRAERFLLALRNKLLTAAFEGWRDRVVELARQRRRVNAALTKMTHRVLAAAFDGWAESVARAARHRRLAARAVRKMTRRRASRAFGRWSHAAGEAQRKAAATERHASRLWRRKTLAAFNGWRDSAVTRRRNRAVAMRVVGAVAHQTAYRAFRSWAHGVAESIRKKIAVTRALARMRRRALVDCFYAWLNSAEDARAAWSRAARAEGLARRGERRLRAACHRAWAELAANAGRRRDAEDDAVERATLAVLDAHVRVRRTRLVAGVFGAWRGTRLGVDLAKLRGGVDAARTAIEREREQAIAFLFVRRVMKKRINVLHAWRRYVVDARRRERVLGDNMRRVLRERKCRLAVRAWADAAWERVQRHRKSHAARRHFGSRRLERCVAEWRAQCPTRKRWLKERAQKLAAAQRSGAAPVAVGSSVSQIAFDGWSASAMVRTAVYRDGQEVDKKEVDKKEVDEPGTAQQPVGDEGTRAEAGTHETIASAAAMAALRASFEEFNPGDVDDDDASDKGTGPIARLSGVPTVPAVPTVPSPAVGSRAAVAAASTPSPPSPLHLDWNFDAPFAENVAASSPATRSPLDASAASVLTGFDHRASSAASASSTRQRRAGEGLHRAGRDSTGAARVVGGLESRYREVMGEIATLEGSLPPPTSPPPTRATLRGSDRDGLERLAGAESRATSALHAARDDQAELRRVFSRSTSPYEPSDE</sequence>
<feature type="compositionally biased region" description="Low complexity" evidence="2">
    <location>
        <begin position="1"/>
        <end position="22"/>
    </location>
</feature>
<reference evidence="3 4" key="1">
    <citation type="journal article" date="2009" name="Science">
        <title>Green evolution and dynamic adaptations revealed by genomes of the marine picoeukaryotes Micromonas.</title>
        <authorList>
            <person name="Worden A.Z."/>
            <person name="Lee J.H."/>
            <person name="Mock T."/>
            <person name="Rouze P."/>
            <person name="Simmons M.P."/>
            <person name="Aerts A.L."/>
            <person name="Allen A.E."/>
            <person name="Cuvelier M.L."/>
            <person name="Derelle E."/>
            <person name="Everett M.V."/>
            <person name="Foulon E."/>
            <person name="Grimwood J."/>
            <person name="Gundlach H."/>
            <person name="Henrissat B."/>
            <person name="Napoli C."/>
            <person name="McDonald S.M."/>
            <person name="Parker M.S."/>
            <person name="Rombauts S."/>
            <person name="Salamov A."/>
            <person name="Von Dassow P."/>
            <person name="Badger J.H."/>
            <person name="Coutinho P.M."/>
            <person name="Demir E."/>
            <person name="Dubchak I."/>
            <person name="Gentemann C."/>
            <person name="Eikrem W."/>
            <person name="Gready J.E."/>
            <person name="John U."/>
            <person name="Lanier W."/>
            <person name="Lindquist E.A."/>
            <person name="Lucas S."/>
            <person name="Mayer K.F."/>
            <person name="Moreau H."/>
            <person name="Not F."/>
            <person name="Otillar R."/>
            <person name="Panaud O."/>
            <person name="Pangilinan J."/>
            <person name="Paulsen I."/>
            <person name="Piegu B."/>
            <person name="Poliakov A."/>
            <person name="Robbens S."/>
            <person name="Schmutz J."/>
            <person name="Toulza E."/>
            <person name="Wyss T."/>
            <person name="Zelensky A."/>
            <person name="Zhou K."/>
            <person name="Armbrust E.V."/>
            <person name="Bhattacharya D."/>
            <person name="Goodenough U.W."/>
            <person name="Van de Peer Y."/>
            <person name="Grigoriev I.V."/>
        </authorList>
    </citation>
    <scope>NUCLEOTIDE SEQUENCE [LARGE SCALE GENOMIC DNA]</scope>
    <source>
        <strain evidence="4">RCC299 / NOUM17</strain>
    </source>
</reference>
<feature type="compositionally biased region" description="Low complexity" evidence="2">
    <location>
        <begin position="190"/>
        <end position="211"/>
    </location>
</feature>
<dbReference type="InParanoid" id="C1FHM1"/>
<feature type="coiled-coil region" evidence="1">
    <location>
        <begin position="888"/>
        <end position="915"/>
    </location>
</feature>
<feature type="compositionally biased region" description="Basic and acidic residues" evidence="2">
    <location>
        <begin position="4003"/>
        <end position="4016"/>
    </location>
</feature>
<organism evidence="3 4">
    <name type="scientific">Micromonas commoda (strain RCC299 / NOUM17 / CCMP2709)</name>
    <name type="common">Picoplanktonic green alga</name>
    <dbReference type="NCBI Taxonomy" id="296587"/>
    <lineage>
        <taxon>Eukaryota</taxon>
        <taxon>Viridiplantae</taxon>
        <taxon>Chlorophyta</taxon>
        <taxon>Mamiellophyceae</taxon>
        <taxon>Mamiellales</taxon>
        <taxon>Mamiellaceae</taxon>
        <taxon>Micromonas</taxon>
    </lineage>
</organism>
<feature type="compositionally biased region" description="Basic and acidic residues" evidence="2">
    <location>
        <begin position="4165"/>
        <end position="4175"/>
    </location>
</feature>
<feature type="region of interest" description="Disordered" evidence="2">
    <location>
        <begin position="1"/>
        <end position="43"/>
    </location>
</feature>
<name>C1FHM1_MICCC</name>
<dbReference type="Proteomes" id="UP000002009">
    <property type="component" value="Chromosome 10"/>
</dbReference>
<gene>
    <name evidence="3" type="ORF">MICPUN_62130</name>
</gene>
<feature type="region of interest" description="Disordered" evidence="2">
    <location>
        <begin position="4150"/>
        <end position="4181"/>
    </location>
</feature>
<dbReference type="OrthoDB" id="568498at2759"/>
<dbReference type="RefSeq" id="XP_002508586.1">
    <property type="nucleotide sequence ID" value="XM_002508540.1"/>
</dbReference>
<proteinExistence type="predicted"/>